<comment type="cofactor">
    <cofactor evidence="1">
        <name>Mg(2+)</name>
        <dbReference type="ChEBI" id="CHEBI:18420"/>
    </cofactor>
</comment>
<evidence type="ECO:0000256" key="13">
    <source>
        <dbReference type="SAM" id="Phobius"/>
    </source>
</evidence>
<evidence type="ECO:0000256" key="10">
    <source>
        <dbReference type="ARBA" id="ARBA00022989"/>
    </source>
</evidence>
<evidence type="ECO:0000256" key="11">
    <source>
        <dbReference type="ARBA" id="ARBA00023136"/>
    </source>
</evidence>
<name>A0AAV8TAZ6_9ROSI</name>
<dbReference type="PANTHER" id="PTHR21528">
    <property type="entry name" value="DEHYDRODOLICHYL DIPHOSPHATE SYNTHASE COMPLEX SUBUNIT NUS1"/>
    <property type="match status" value="1"/>
</dbReference>
<dbReference type="EMBL" id="JAIWQS010000005">
    <property type="protein sequence ID" value="KAJ8763328.1"/>
    <property type="molecule type" value="Genomic_DNA"/>
</dbReference>
<evidence type="ECO:0000256" key="7">
    <source>
        <dbReference type="ARBA" id="ARBA00022692"/>
    </source>
</evidence>
<dbReference type="InterPro" id="IPR036424">
    <property type="entry name" value="UPP_synth-like_sf"/>
</dbReference>
<comment type="pathway">
    <text evidence="3">Protein modification; protein glycosylation.</text>
</comment>
<evidence type="ECO:0000256" key="6">
    <source>
        <dbReference type="ARBA" id="ARBA00022679"/>
    </source>
</evidence>
<dbReference type="SUPFAM" id="SSF64005">
    <property type="entry name" value="Undecaprenyl diphosphate synthase"/>
    <property type="match status" value="1"/>
</dbReference>
<keyword evidence="10 13" id="KW-1133">Transmembrane helix</keyword>
<evidence type="ECO:0000256" key="4">
    <source>
        <dbReference type="ARBA" id="ARBA00005432"/>
    </source>
</evidence>
<evidence type="ECO:0000313" key="15">
    <source>
        <dbReference type="Proteomes" id="UP001159364"/>
    </source>
</evidence>
<dbReference type="InterPro" id="IPR038887">
    <property type="entry name" value="Nus1/NgBR"/>
</dbReference>
<evidence type="ECO:0000256" key="1">
    <source>
        <dbReference type="ARBA" id="ARBA00001946"/>
    </source>
</evidence>
<dbReference type="GO" id="GO:0045547">
    <property type="term" value="F:ditrans,polycis-polyprenyl diphosphate synthase [(2E,6E)-farnesyl diphosphate specific] activity"/>
    <property type="evidence" value="ECO:0007669"/>
    <property type="project" value="UniProtKB-EC"/>
</dbReference>
<comment type="catalytic activity">
    <reaction evidence="12">
        <text>n isopentenyl diphosphate + (2E,6E)-farnesyl diphosphate = a di-trans,poly-cis-polyprenyl diphosphate + n diphosphate</text>
        <dbReference type="Rhea" id="RHEA:53008"/>
        <dbReference type="Rhea" id="RHEA-COMP:19494"/>
        <dbReference type="ChEBI" id="CHEBI:33019"/>
        <dbReference type="ChEBI" id="CHEBI:128769"/>
        <dbReference type="ChEBI" id="CHEBI:136960"/>
        <dbReference type="ChEBI" id="CHEBI:175763"/>
        <dbReference type="EC" id="2.5.1.87"/>
    </reaction>
</comment>
<organism evidence="14 15">
    <name type="scientific">Erythroxylum novogranatense</name>
    <dbReference type="NCBI Taxonomy" id="1862640"/>
    <lineage>
        <taxon>Eukaryota</taxon>
        <taxon>Viridiplantae</taxon>
        <taxon>Streptophyta</taxon>
        <taxon>Embryophyta</taxon>
        <taxon>Tracheophyta</taxon>
        <taxon>Spermatophyta</taxon>
        <taxon>Magnoliopsida</taxon>
        <taxon>eudicotyledons</taxon>
        <taxon>Gunneridae</taxon>
        <taxon>Pentapetalae</taxon>
        <taxon>rosids</taxon>
        <taxon>fabids</taxon>
        <taxon>Malpighiales</taxon>
        <taxon>Erythroxylaceae</taxon>
        <taxon>Erythroxylum</taxon>
    </lineage>
</organism>
<dbReference type="EC" id="2.5.1.87" evidence="5"/>
<protein>
    <recommendedName>
        <fullName evidence="5">ditrans,polycis-polyprenyl diphosphate synthase [(2E,6E)-farnesyldiphosphate specific]</fullName>
        <ecNumber evidence="5">2.5.1.87</ecNumber>
    </recommendedName>
</protein>
<keyword evidence="9" id="KW-0460">Magnesium</keyword>
<evidence type="ECO:0000256" key="9">
    <source>
        <dbReference type="ARBA" id="ARBA00022842"/>
    </source>
</evidence>
<keyword evidence="8" id="KW-0256">Endoplasmic reticulum</keyword>
<comment type="caution">
    <text evidence="14">The sequence shown here is derived from an EMBL/GenBank/DDBJ whole genome shotgun (WGS) entry which is preliminary data.</text>
</comment>
<dbReference type="Gene3D" id="3.40.1180.10">
    <property type="entry name" value="Decaprenyl diphosphate synthase-like"/>
    <property type="match status" value="1"/>
</dbReference>
<keyword evidence="6" id="KW-0808">Transferase</keyword>
<evidence type="ECO:0000256" key="12">
    <source>
        <dbReference type="ARBA" id="ARBA00047353"/>
    </source>
</evidence>
<keyword evidence="11 13" id="KW-0472">Membrane</keyword>
<feature type="transmembrane region" description="Helical" evidence="13">
    <location>
        <begin position="20"/>
        <end position="39"/>
    </location>
</feature>
<gene>
    <name evidence="14" type="ORF">K2173_002211</name>
</gene>
<reference evidence="14 15" key="1">
    <citation type="submission" date="2021-09" db="EMBL/GenBank/DDBJ databases">
        <title>Genomic insights and catalytic innovation underlie evolution of tropane alkaloids biosynthesis.</title>
        <authorList>
            <person name="Wang Y.-J."/>
            <person name="Tian T."/>
            <person name="Huang J.-P."/>
            <person name="Huang S.-X."/>
        </authorList>
    </citation>
    <scope>NUCLEOTIDE SEQUENCE [LARGE SCALE GENOMIC DNA]</scope>
    <source>
        <strain evidence="14">KIB-2018</strain>
        <tissue evidence="14">Leaf</tissue>
    </source>
</reference>
<proteinExistence type="inferred from homology"/>
<keyword evidence="7 13" id="KW-0812">Transmembrane</keyword>
<evidence type="ECO:0000313" key="14">
    <source>
        <dbReference type="EMBL" id="KAJ8763328.1"/>
    </source>
</evidence>
<evidence type="ECO:0000256" key="3">
    <source>
        <dbReference type="ARBA" id="ARBA00004922"/>
    </source>
</evidence>
<dbReference type="AlphaFoldDB" id="A0AAV8TAZ6"/>
<keyword evidence="15" id="KW-1185">Reference proteome</keyword>
<dbReference type="GO" id="GO:1904423">
    <property type="term" value="C:dehydrodolichyl diphosphate synthase complex"/>
    <property type="evidence" value="ECO:0007669"/>
    <property type="project" value="InterPro"/>
</dbReference>
<sequence>MDSGCQVQRVHSNCNRMSNLGLRLLWHFVHLLVNLWYFGVSVAGKLESYVISCGLLKRYKDLKVDHIKYLAVVVESEDAYQIDKITELLQWLEAIGVKNLCLYDVEGILKKSKKSIIEKLKNAVLLEEYEEEILLKEQNHMTLEFASISDGNEMVAKAANLLFVKYMKFASSSAQGEIFTEAHLGEALRTVGQHNFLDLRSSFRVNSYHFLILTSIEINFDILIGCKGQDPDLMLVYGPVRCHLGFPAWRIRYTEIIHMGPLKSMRYGSLMKAMHKFTLVHQNYGK</sequence>
<accession>A0AAV8TAZ6</accession>
<evidence type="ECO:0000256" key="2">
    <source>
        <dbReference type="ARBA" id="ARBA00004586"/>
    </source>
</evidence>
<dbReference type="PANTHER" id="PTHR21528:SF0">
    <property type="entry name" value="DEHYDRODOLICHYL DIPHOSPHATE SYNTHASE COMPLEX SUBUNIT NUS1"/>
    <property type="match status" value="1"/>
</dbReference>
<comment type="similarity">
    <text evidence="4">Belongs to the UPP synthase family.</text>
</comment>
<dbReference type="GO" id="GO:0005789">
    <property type="term" value="C:endoplasmic reticulum membrane"/>
    <property type="evidence" value="ECO:0007669"/>
    <property type="project" value="UniProtKB-SubCell"/>
</dbReference>
<evidence type="ECO:0000256" key="8">
    <source>
        <dbReference type="ARBA" id="ARBA00022824"/>
    </source>
</evidence>
<dbReference type="Proteomes" id="UP001159364">
    <property type="component" value="Linkage Group LG05"/>
</dbReference>
<evidence type="ECO:0000256" key="5">
    <source>
        <dbReference type="ARBA" id="ARBA00012596"/>
    </source>
</evidence>
<comment type="subcellular location">
    <subcellularLocation>
        <location evidence="2">Endoplasmic reticulum membrane</location>
    </subcellularLocation>
</comment>